<evidence type="ECO:0000313" key="2">
    <source>
        <dbReference type="EMBL" id="QHT89502.1"/>
    </source>
</evidence>
<name>A0A6C0I9M1_9ZZZZ</name>
<keyword evidence="1" id="KW-0472">Membrane</keyword>
<feature type="transmembrane region" description="Helical" evidence="1">
    <location>
        <begin position="6"/>
        <end position="26"/>
    </location>
</feature>
<sequence length="30" mass="3852">MYYYIYINMIKSYIIYISNIFLFISYKEKL</sequence>
<accession>A0A6C0I9M1</accession>
<dbReference type="EMBL" id="MN740141">
    <property type="protein sequence ID" value="QHT89502.1"/>
    <property type="molecule type" value="Genomic_DNA"/>
</dbReference>
<keyword evidence="1" id="KW-1133">Transmembrane helix</keyword>
<keyword evidence="1" id="KW-0812">Transmembrane</keyword>
<evidence type="ECO:0000256" key="1">
    <source>
        <dbReference type="SAM" id="Phobius"/>
    </source>
</evidence>
<dbReference type="AlphaFoldDB" id="A0A6C0I9M1"/>
<protein>
    <submittedName>
        <fullName evidence="2">Uncharacterized protein</fullName>
    </submittedName>
</protein>
<reference evidence="2" key="1">
    <citation type="journal article" date="2020" name="Nature">
        <title>Giant virus diversity and host interactions through global metagenomics.</title>
        <authorList>
            <person name="Schulz F."/>
            <person name="Roux S."/>
            <person name="Paez-Espino D."/>
            <person name="Jungbluth S."/>
            <person name="Walsh D.A."/>
            <person name="Denef V.J."/>
            <person name="McMahon K.D."/>
            <person name="Konstantinidis K.T."/>
            <person name="Eloe-Fadrosh E.A."/>
            <person name="Kyrpides N.C."/>
            <person name="Woyke T."/>
        </authorList>
    </citation>
    <scope>NUCLEOTIDE SEQUENCE</scope>
    <source>
        <strain evidence="2">GVMAG-M-3300023184-60</strain>
    </source>
</reference>
<proteinExistence type="predicted"/>
<organism evidence="2">
    <name type="scientific">viral metagenome</name>
    <dbReference type="NCBI Taxonomy" id="1070528"/>
    <lineage>
        <taxon>unclassified sequences</taxon>
        <taxon>metagenomes</taxon>
        <taxon>organismal metagenomes</taxon>
    </lineage>
</organism>